<name>A0A2H0LPQ2_9BACT</name>
<dbReference type="Proteomes" id="UP000230859">
    <property type="component" value="Unassembled WGS sequence"/>
</dbReference>
<evidence type="ECO:0008006" key="3">
    <source>
        <dbReference type="Google" id="ProtNLM"/>
    </source>
</evidence>
<sequence>MSTEKFVRDDLLYHSAHGLCRIDGLTKETQAGKEIFRYSLVPKKINKSKMRFVIADADLAASGFHRLISVKEANAIMAYLKNGDHAQIPSESEFGRENHPWKLAESLLSSSAAGVQVKDQKKRQTLERSVRGLVEELALVFKINLKEMVDRILKSLGSVSKINPLVLAAFKHASGE</sequence>
<accession>A0A2H0LPQ2</accession>
<evidence type="ECO:0000313" key="2">
    <source>
        <dbReference type="Proteomes" id="UP000230859"/>
    </source>
</evidence>
<proteinExistence type="predicted"/>
<comment type="caution">
    <text evidence="1">The sequence shown here is derived from an EMBL/GenBank/DDBJ whole genome shotgun (WGS) entry which is preliminary data.</text>
</comment>
<dbReference type="EMBL" id="PCVY01000044">
    <property type="protein sequence ID" value="PIQ86392.1"/>
    <property type="molecule type" value="Genomic_DNA"/>
</dbReference>
<dbReference type="AlphaFoldDB" id="A0A2H0LPQ2"/>
<gene>
    <name evidence="1" type="ORF">COV74_04860</name>
</gene>
<protein>
    <recommendedName>
        <fullName evidence="3">CarD-like/TRCF RNAP-interacting domain-containing protein</fullName>
    </recommendedName>
</protein>
<organism evidence="1 2">
    <name type="scientific">Candidatus Abzuiibacterium crystallinum</name>
    <dbReference type="NCBI Taxonomy" id="1974748"/>
    <lineage>
        <taxon>Bacteria</taxon>
        <taxon>Pseudomonadati</taxon>
        <taxon>Candidatus Omnitrophota</taxon>
        <taxon>Candidatus Abzuiibacterium</taxon>
    </lineage>
</organism>
<evidence type="ECO:0000313" key="1">
    <source>
        <dbReference type="EMBL" id="PIQ86392.1"/>
    </source>
</evidence>
<reference evidence="1 2" key="1">
    <citation type="submission" date="2017-09" db="EMBL/GenBank/DDBJ databases">
        <title>Depth-based differentiation of microbial function through sediment-hosted aquifers and enrichment of novel symbionts in the deep terrestrial subsurface.</title>
        <authorList>
            <person name="Probst A.J."/>
            <person name="Ladd B."/>
            <person name="Jarett J.K."/>
            <person name="Geller-Mcgrath D.E."/>
            <person name="Sieber C.M."/>
            <person name="Emerson J.B."/>
            <person name="Anantharaman K."/>
            <person name="Thomas B.C."/>
            <person name="Malmstrom R."/>
            <person name="Stieglmeier M."/>
            <person name="Klingl A."/>
            <person name="Woyke T."/>
            <person name="Ryan C.M."/>
            <person name="Banfield J.F."/>
        </authorList>
    </citation>
    <scope>NUCLEOTIDE SEQUENCE [LARGE SCALE GENOMIC DNA]</scope>
    <source>
        <strain evidence="1">CG11_big_fil_rev_8_21_14_0_20_45_26</strain>
    </source>
</reference>